<dbReference type="PROSITE" id="PS51186">
    <property type="entry name" value="GNAT"/>
    <property type="match status" value="1"/>
</dbReference>
<protein>
    <submittedName>
        <fullName evidence="2">Protein N-acetyltransferase, RimJ/RimL family</fullName>
    </submittedName>
</protein>
<dbReference type="PANTHER" id="PTHR43792">
    <property type="entry name" value="GNAT FAMILY, PUTATIVE (AFU_ORTHOLOGUE AFUA_3G00765)-RELATED-RELATED"/>
    <property type="match status" value="1"/>
</dbReference>
<dbReference type="EMBL" id="LT629799">
    <property type="protein sequence ID" value="SDU87598.1"/>
    <property type="molecule type" value="Genomic_DNA"/>
</dbReference>
<dbReference type="STRING" id="546874.SAMN04488544_1312"/>
<dbReference type="Pfam" id="PF13302">
    <property type="entry name" value="Acetyltransf_3"/>
    <property type="match status" value="1"/>
</dbReference>
<proteinExistence type="predicted"/>
<dbReference type="InterPro" id="IPR051531">
    <property type="entry name" value="N-acetyltransferase"/>
</dbReference>
<feature type="domain" description="N-acetyltransferase" evidence="1">
    <location>
        <begin position="14"/>
        <end position="182"/>
    </location>
</feature>
<dbReference type="SUPFAM" id="SSF55729">
    <property type="entry name" value="Acyl-CoA N-acyltransferases (Nat)"/>
    <property type="match status" value="1"/>
</dbReference>
<dbReference type="Gene3D" id="3.40.630.30">
    <property type="match status" value="1"/>
</dbReference>
<evidence type="ECO:0000259" key="1">
    <source>
        <dbReference type="PROSITE" id="PS51186"/>
    </source>
</evidence>
<evidence type="ECO:0000313" key="2">
    <source>
        <dbReference type="EMBL" id="SDU87598.1"/>
    </source>
</evidence>
<dbReference type="AlphaFoldDB" id="A0A1H2M3S5"/>
<gene>
    <name evidence="2" type="ORF">SAMN04488544_1312</name>
</gene>
<reference evidence="3" key="1">
    <citation type="submission" date="2016-10" db="EMBL/GenBank/DDBJ databases">
        <authorList>
            <person name="Varghese N."/>
            <person name="Submissions S."/>
        </authorList>
    </citation>
    <scope>NUCLEOTIDE SEQUENCE [LARGE SCALE GENOMIC DNA]</scope>
    <source>
        <strain evidence="3">DSM 21743</strain>
    </source>
</reference>
<sequence>MTQELPHPLRTERLLLRPIDPVADVDAIHAYASREDVCRYIPWTPRTREDVVAWLPRRTSTALTGGASLAITLRETGELVGDVILMWHDEEQRTGEVGYVVNPAYAGRGYATEAARAVVDAAFTRLDLHRVVARIDARNPASGAVLCHLGMRQEAVLVENEWFKGGWSTEIDFAVLAREWREHHGRPEAEANR</sequence>
<keyword evidence="2" id="KW-0808">Transferase</keyword>
<dbReference type="Proteomes" id="UP000198825">
    <property type="component" value="Chromosome I"/>
</dbReference>
<name>A0A1H2M3S5_9ACTN</name>
<keyword evidence="3" id="KW-1185">Reference proteome</keyword>
<dbReference type="PANTHER" id="PTHR43792:SF1">
    <property type="entry name" value="N-ACETYLTRANSFERASE DOMAIN-CONTAINING PROTEIN"/>
    <property type="match status" value="1"/>
</dbReference>
<accession>A0A1H2M3S5</accession>
<dbReference type="InterPro" id="IPR000182">
    <property type="entry name" value="GNAT_dom"/>
</dbReference>
<dbReference type="RefSeq" id="WP_231918474.1">
    <property type="nucleotide sequence ID" value="NZ_LT629799.1"/>
</dbReference>
<evidence type="ECO:0000313" key="3">
    <source>
        <dbReference type="Proteomes" id="UP000198825"/>
    </source>
</evidence>
<dbReference type="InterPro" id="IPR016181">
    <property type="entry name" value="Acyl_CoA_acyltransferase"/>
</dbReference>
<organism evidence="2 3">
    <name type="scientific">Microlunatus sagamiharensis</name>
    <dbReference type="NCBI Taxonomy" id="546874"/>
    <lineage>
        <taxon>Bacteria</taxon>
        <taxon>Bacillati</taxon>
        <taxon>Actinomycetota</taxon>
        <taxon>Actinomycetes</taxon>
        <taxon>Propionibacteriales</taxon>
        <taxon>Propionibacteriaceae</taxon>
        <taxon>Microlunatus</taxon>
    </lineage>
</organism>
<dbReference type="GO" id="GO:0016747">
    <property type="term" value="F:acyltransferase activity, transferring groups other than amino-acyl groups"/>
    <property type="evidence" value="ECO:0007669"/>
    <property type="project" value="InterPro"/>
</dbReference>
<dbReference type="CDD" id="cd04301">
    <property type="entry name" value="NAT_SF"/>
    <property type="match status" value="1"/>
</dbReference>